<dbReference type="OrthoDB" id="7851333at2"/>
<keyword evidence="3" id="KW-1185">Reference proteome</keyword>
<dbReference type="AlphaFoldDB" id="A0A1M6FB84"/>
<gene>
    <name evidence="2" type="ORF">SAMN05444000_10424</name>
</gene>
<dbReference type="Proteomes" id="UP000183982">
    <property type="component" value="Unassembled WGS sequence"/>
</dbReference>
<keyword evidence="1" id="KW-0472">Membrane</keyword>
<evidence type="ECO:0000313" key="2">
    <source>
        <dbReference type="EMBL" id="SHI95004.1"/>
    </source>
</evidence>
<dbReference type="STRING" id="1470563.SAMN05444000_10424"/>
<proteinExistence type="predicted"/>
<dbReference type="RefSeq" id="WP_073249939.1">
    <property type="nucleotide sequence ID" value="NZ_FQZQ01000004.1"/>
</dbReference>
<reference evidence="3" key="1">
    <citation type="submission" date="2016-11" db="EMBL/GenBank/DDBJ databases">
        <authorList>
            <person name="Varghese N."/>
            <person name="Submissions S."/>
        </authorList>
    </citation>
    <scope>NUCLEOTIDE SEQUENCE [LARGE SCALE GENOMIC DNA]</scope>
    <source>
        <strain evidence="3">DSM 100564</strain>
    </source>
</reference>
<keyword evidence="1" id="KW-1133">Transmembrane helix</keyword>
<protein>
    <submittedName>
        <fullName evidence="2">Uncharacterized protein</fullName>
    </submittedName>
</protein>
<evidence type="ECO:0000313" key="3">
    <source>
        <dbReference type="Proteomes" id="UP000183982"/>
    </source>
</evidence>
<accession>A0A1M6FB84</accession>
<organism evidence="2 3">
    <name type="scientific">Shimia gijangensis</name>
    <dbReference type="NCBI Taxonomy" id="1470563"/>
    <lineage>
        <taxon>Bacteria</taxon>
        <taxon>Pseudomonadati</taxon>
        <taxon>Pseudomonadota</taxon>
        <taxon>Alphaproteobacteria</taxon>
        <taxon>Rhodobacterales</taxon>
        <taxon>Roseobacteraceae</taxon>
    </lineage>
</organism>
<keyword evidence="1" id="KW-0812">Transmembrane</keyword>
<evidence type="ECO:0000256" key="1">
    <source>
        <dbReference type="SAM" id="Phobius"/>
    </source>
</evidence>
<sequence length="169" mass="18406">MSFIRPEARAAMLRWRETMLGLLVVLLGLYWATGFGILKWVGVALLVAGTGFVLAGVQRARFRGAQGGPGVVQVDERQITYFGPLDGGAVAIDDLSGVSLDARSDPPMWVLRQPGHPELHIPVNAKGTDALFDAFAALPGIRTEHMLTQLKQKPDHPVVIWTKHAARLH</sequence>
<feature type="transmembrane region" description="Helical" evidence="1">
    <location>
        <begin position="37"/>
        <end position="57"/>
    </location>
</feature>
<dbReference type="EMBL" id="FQZQ01000004">
    <property type="protein sequence ID" value="SHI95004.1"/>
    <property type="molecule type" value="Genomic_DNA"/>
</dbReference>
<feature type="transmembrane region" description="Helical" evidence="1">
    <location>
        <begin position="12"/>
        <end position="31"/>
    </location>
</feature>
<name>A0A1M6FB84_9RHOB</name>